<name>A0ABM7XA05_9BACT</name>
<evidence type="ECO:0000313" key="2">
    <source>
        <dbReference type="EMBL" id="BDG08682.1"/>
    </source>
</evidence>
<keyword evidence="1" id="KW-0732">Signal</keyword>
<feature type="chain" id="PRO_5046254218" description="Adventurous gliding motility protein CglE" evidence="1">
    <location>
        <begin position="22"/>
        <end position="208"/>
    </location>
</feature>
<evidence type="ECO:0008006" key="4">
    <source>
        <dbReference type="Google" id="ProtNLM"/>
    </source>
</evidence>
<proteinExistence type="predicted"/>
<accession>A0ABM7XA05</accession>
<feature type="signal peptide" evidence="1">
    <location>
        <begin position="1"/>
        <end position="21"/>
    </location>
</feature>
<keyword evidence="3" id="KW-1185">Reference proteome</keyword>
<evidence type="ECO:0000256" key="1">
    <source>
        <dbReference type="SAM" id="SignalP"/>
    </source>
</evidence>
<reference evidence="3" key="1">
    <citation type="journal article" date="2022" name="Int. J. Syst. Evol. Microbiol.">
        <title>Anaeromyxobacter oryzae sp. nov., Anaeromyxobacter diazotrophicus sp. nov. and Anaeromyxobacter paludicola sp. nov., isolated from paddy soils.</title>
        <authorList>
            <person name="Itoh H."/>
            <person name="Xu Z."/>
            <person name="Mise K."/>
            <person name="Masuda Y."/>
            <person name="Ushijima N."/>
            <person name="Hayakawa C."/>
            <person name="Shiratori Y."/>
            <person name="Senoo K."/>
        </authorList>
    </citation>
    <scope>NUCLEOTIDE SEQUENCE [LARGE SCALE GENOMIC DNA]</scope>
    <source>
        <strain evidence="3">Red630</strain>
    </source>
</reference>
<dbReference type="EMBL" id="AP025592">
    <property type="protein sequence ID" value="BDG08682.1"/>
    <property type="molecule type" value="Genomic_DNA"/>
</dbReference>
<protein>
    <recommendedName>
        <fullName evidence="4">Adventurous gliding motility protein CglE</fullName>
    </recommendedName>
</protein>
<organism evidence="2 3">
    <name type="scientific">Anaeromyxobacter paludicola</name>
    <dbReference type="NCBI Taxonomy" id="2918171"/>
    <lineage>
        <taxon>Bacteria</taxon>
        <taxon>Pseudomonadati</taxon>
        <taxon>Myxococcota</taxon>
        <taxon>Myxococcia</taxon>
        <taxon>Myxococcales</taxon>
        <taxon>Cystobacterineae</taxon>
        <taxon>Anaeromyxobacteraceae</taxon>
        <taxon>Anaeromyxobacter</taxon>
    </lineage>
</organism>
<evidence type="ECO:0000313" key="3">
    <source>
        <dbReference type="Proteomes" id="UP001162734"/>
    </source>
</evidence>
<dbReference type="RefSeq" id="WP_248345870.1">
    <property type="nucleotide sequence ID" value="NZ_AP025592.1"/>
</dbReference>
<sequence>MTPTRAALGLAVLLAAAAARAAEPAPPLEEDPRAPRFHEVEHGAFTTLETGWFTLFKTRVADRARYPYAGAGGGAASGWLAGARLGTELGDRFALAGVVLVGNASASPSYGAFDLLMIGGDLRAAVWRGADRQGVDRLLLYLHGRAGWLATRPDGLFGSSDLLLGGGPGLEYYTHLRHFSIGLALDGIYAVSAGAPGLAVTPTVTYTF</sequence>
<gene>
    <name evidence="2" type="ORF">AMPC_17950</name>
</gene>
<dbReference type="NCBIfam" id="NF033755">
    <property type="entry name" value="gliding_CglE"/>
    <property type="match status" value="1"/>
</dbReference>
<dbReference type="Proteomes" id="UP001162734">
    <property type="component" value="Chromosome"/>
</dbReference>